<dbReference type="AlphaFoldDB" id="A0A6A5X2B6"/>
<evidence type="ECO:0000313" key="3">
    <source>
        <dbReference type="Proteomes" id="UP000799779"/>
    </source>
</evidence>
<keyword evidence="3" id="KW-1185">Reference proteome</keyword>
<protein>
    <submittedName>
        <fullName evidence="2">Uncharacterized protein</fullName>
    </submittedName>
</protein>
<reference evidence="2" key="1">
    <citation type="journal article" date="2020" name="Stud. Mycol.">
        <title>101 Dothideomycetes genomes: a test case for predicting lifestyles and emergence of pathogens.</title>
        <authorList>
            <person name="Haridas S."/>
            <person name="Albert R."/>
            <person name="Binder M."/>
            <person name="Bloem J."/>
            <person name="Labutti K."/>
            <person name="Salamov A."/>
            <person name="Andreopoulos B."/>
            <person name="Baker S."/>
            <person name="Barry K."/>
            <person name="Bills G."/>
            <person name="Bluhm B."/>
            <person name="Cannon C."/>
            <person name="Castanera R."/>
            <person name="Culley D."/>
            <person name="Daum C."/>
            <person name="Ezra D."/>
            <person name="Gonzalez J."/>
            <person name="Henrissat B."/>
            <person name="Kuo A."/>
            <person name="Liang C."/>
            <person name="Lipzen A."/>
            <person name="Lutzoni F."/>
            <person name="Magnuson J."/>
            <person name="Mondo S."/>
            <person name="Nolan M."/>
            <person name="Ohm R."/>
            <person name="Pangilinan J."/>
            <person name="Park H.-J."/>
            <person name="Ramirez L."/>
            <person name="Alfaro M."/>
            <person name="Sun H."/>
            <person name="Tritt A."/>
            <person name="Yoshinaga Y."/>
            <person name="Zwiers L.-H."/>
            <person name="Turgeon B."/>
            <person name="Goodwin S."/>
            <person name="Spatafora J."/>
            <person name="Crous P."/>
            <person name="Grigoriev I."/>
        </authorList>
    </citation>
    <scope>NUCLEOTIDE SEQUENCE</scope>
    <source>
        <strain evidence="2">CBS 123094</strain>
    </source>
</reference>
<dbReference type="OrthoDB" id="3940486at2759"/>
<gene>
    <name evidence="2" type="ORF">P154DRAFT_178060</name>
</gene>
<evidence type="ECO:0000313" key="2">
    <source>
        <dbReference type="EMBL" id="KAF2006885.1"/>
    </source>
</evidence>
<dbReference type="Proteomes" id="UP000799779">
    <property type="component" value="Unassembled WGS sequence"/>
</dbReference>
<dbReference type="SUPFAM" id="SSF47095">
    <property type="entry name" value="HMG-box"/>
    <property type="match status" value="1"/>
</dbReference>
<proteinExistence type="predicted"/>
<dbReference type="EMBL" id="ML977558">
    <property type="protein sequence ID" value="KAF2006885.1"/>
    <property type="molecule type" value="Genomic_DNA"/>
</dbReference>
<feature type="region of interest" description="Disordered" evidence="1">
    <location>
        <begin position="1"/>
        <end position="36"/>
    </location>
</feature>
<accession>A0A6A5X2B6</accession>
<dbReference type="InterPro" id="IPR036910">
    <property type="entry name" value="HMG_box_dom_sf"/>
</dbReference>
<name>A0A6A5X2B6_9PLEO</name>
<organism evidence="2 3">
    <name type="scientific">Amniculicola lignicola CBS 123094</name>
    <dbReference type="NCBI Taxonomy" id="1392246"/>
    <lineage>
        <taxon>Eukaryota</taxon>
        <taxon>Fungi</taxon>
        <taxon>Dikarya</taxon>
        <taxon>Ascomycota</taxon>
        <taxon>Pezizomycotina</taxon>
        <taxon>Dothideomycetes</taxon>
        <taxon>Pleosporomycetidae</taxon>
        <taxon>Pleosporales</taxon>
        <taxon>Amniculicolaceae</taxon>
        <taxon>Amniculicola</taxon>
    </lineage>
</organism>
<evidence type="ECO:0000256" key="1">
    <source>
        <dbReference type="SAM" id="MobiDB-lite"/>
    </source>
</evidence>
<feature type="compositionally biased region" description="Low complexity" evidence="1">
    <location>
        <begin position="1"/>
        <end position="15"/>
    </location>
</feature>
<sequence>MAPTTAKATPKTKAANGGVVKRGPGAPKGPRRANAKNAMAKMQAYFKQHRSEFKDLAFKDQQKELGKKWKASSENPKNNA</sequence>